<gene>
    <name evidence="7" type="ORF">NEE01_21080</name>
</gene>
<accession>A0AA41ZHY7</accession>
<feature type="transmembrane region" description="Helical" evidence="5">
    <location>
        <begin position="143"/>
        <end position="162"/>
    </location>
</feature>
<feature type="transmembrane region" description="Helical" evidence="5">
    <location>
        <begin position="352"/>
        <end position="371"/>
    </location>
</feature>
<proteinExistence type="predicted"/>
<organism evidence="7 8">
    <name type="scientific">Sphingomonas lycopersici</name>
    <dbReference type="NCBI Taxonomy" id="2951807"/>
    <lineage>
        <taxon>Bacteria</taxon>
        <taxon>Pseudomonadati</taxon>
        <taxon>Pseudomonadota</taxon>
        <taxon>Alphaproteobacteria</taxon>
        <taxon>Sphingomonadales</taxon>
        <taxon>Sphingomonadaceae</taxon>
        <taxon>Sphingomonas</taxon>
    </lineage>
</organism>
<dbReference type="PANTHER" id="PTHR37422:SF13">
    <property type="entry name" value="LIPOPOLYSACCHARIDE BIOSYNTHESIS PROTEIN PA4999-RELATED"/>
    <property type="match status" value="1"/>
</dbReference>
<feature type="transmembrane region" description="Helical" evidence="5">
    <location>
        <begin position="222"/>
        <end position="243"/>
    </location>
</feature>
<keyword evidence="2 5" id="KW-0812">Transmembrane</keyword>
<evidence type="ECO:0000313" key="7">
    <source>
        <dbReference type="EMBL" id="MCW6537279.1"/>
    </source>
</evidence>
<comment type="subcellular location">
    <subcellularLocation>
        <location evidence="1">Membrane</location>
        <topology evidence="1">Multi-pass membrane protein</topology>
    </subcellularLocation>
</comment>
<sequence>MILFSERITVAPRRPVAIILLGAIALAAIQLVPLPPSVWTALPGRAMFEQAAVAAGEPQPWRPLSIVPGATLNALFSLIVPLVTWLIVMRLRDQEKHRLPVLFLCLAIASTLLGLLQLTGGGLDHPLVNDTPGMVSGPFANRNHFAVFLACAILLIPSWAFAGKRRQRWRAPAGLALVTLFLLMILATGSRAGAAIGLTAVILGVLATRESILSDLRRHPRWISMALIVGAIATIGLFVVISITTERAASVDRALSASVGEDMRSLSLPVVTGIIKDYFPVGTGMGSFDPIFRVHEPFDLLRPTYFNHAHDDFLEIALDGGIAGILLLAAALAWLGVAGFRAWRAPVASGEFALGRLGSAMLFLILVASVFDYPARTPLFMAAIMIAASWLDDPSGSALPSAAR</sequence>
<evidence type="ECO:0000256" key="2">
    <source>
        <dbReference type="ARBA" id="ARBA00022692"/>
    </source>
</evidence>
<evidence type="ECO:0000259" key="6">
    <source>
        <dbReference type="Pfam" id="PF04932"/>
    </source>
</evidence>
<feature type="transmembrane region" description="Helical" evidence="5">
    <location>
        <begin position="192"/>
        <end position="210"/>
    </location>
</feature>
<dbReference type="InterPro" id="IPR007016">
    <property type="entry name" value="O-antigen_ligase-rel_domated"/>
</dbReference>
<keyword evidence="7" id="KW-0436">Ligase</keyword>
<comment type="caution">
    <text evidence="7">The sequence shown here is derived from an EMBL/GenBank/DDBJ whole genome shotgun (WGS) entry which is preliminary data.</text>
</comment>
<evidence type="ECO:0000256" key="5">
    <source>
        <dbReference type="SAM" id="Phobius"/>
    </source>
</evidence>
<feature type="transmembrane region" description="Helical" evidence="5">
    <location>
        <begin position="321"/>
        <end position="340"/>
    </location>
</feature>
<dbReference type="InterPro" id="IPR051533">
    <property type="entry name" value="WaaL-like"/>
</dbReference>
<dbReference type="EMBL" id="JANFAV010000020">
    <property type="protein sequence ID" value="MCW6537279.1"/>
    <property type="molecule type" value="Genomic_DNA"/>
</dbReference>
<evidence type="ECO:0000256" key="4">
    <source>
        <dbReference type="ARBA" id="ARBA00023136"/>
    </source>
</evidence>
<feature type="transmembrane region" description="Helical" evidence="5">
    <location>
        <begin position="16"/>
        <end position="34"/>
    </location>
</feature>
<evidence type="ECO:0000313" key="8">
    <source>
        <dbReference type="Proteomes" id="UP001165565"/>
    </source>
</evidence>
<reference evidence="7" key="1">
    <citation type="submission" date="2022-06" db="EMBL/GenBank/DDBJ databases">
        <title>Sphingomonas sp. nov. isolated from rhizosphere soil of tomato.</title>
        <authorList>
            <person name="Dong H."/>
            <person name="Gao R."/>
        </authorList>
    </citation>
    <scope>NUCLEOTIDE SEQUENCE</scope>
    <source>
        <strain evidence="7">MMSM24</strain>
    </source>
</reference>
<dbReference type="AlphaFoldDB" id="A0AA41ZHY7"/>
<feature type="domain" description="O-antigen ligase-related" evidence="6">
    <location>
        <begin position="177"/>
        <end position="328"/>
    </location>
</feature>
<protein>
    <submittedName>
        <fullName evidence="7">O-antigen ligase family protein</fullName>
    </submittedName>
</protein>
<dbReference type="Proteomes" id="UP001165565">
    <property type="component" value="Unassembled WGS sequence"/>
</dbReference>
<keyword evidence="8" id="KW-1185">Reference proteome</keyword>
<name>A0AA41ZHY7_9SPHN</name>
<dbReference type="GO" id="GO:0016020">
    <property type="term" value="C:membrane"/>
    <property type="evidence" value="ECO:0007669"/>
    <property type="project" value="UniProtKB-SubCell"/>
</dbReference>
<feature type="transmembrane region" description="Helical" evidence="5">
    <location>
        <begin position="101"/>
        <end position="123"/>
    </location>
</feature>
<dbReference type="PANTHER" id="PTHR37422">
    <property type="entry name" value="TEICHURONIC ACID BIOSYNTHESIS PROTEIN TUAE"/>
    <property type="match status" value="1"/>
</dbReference>
<dbReference type="RefSeq" id="WP_265271226.1">
    <property type="nucleotide sequence ID" value="NZ_JANFAV010000020.1"/>
</dbReference>
<feature type="transmembrane region" description="Helical" evidence="5">
    <location>
        <begin position="66"/>
        <end position="89"/>
    </location>
</feature>
<dbReference type="GO" id="GO:0016874">
    <property type="term" value="F:ligase activity"/>
    <property type="evidence" value="ECO:0007669"/>
    <property type="project" value="UniProtKB-KW"/>
</dbReference>
<keyword evidence="3 5" id="KW-1133">Transmembrane helix</keyword>
<evidence type="ECO:0000256" key="3">
    <source>
        <dbReference type="ARBA" id="ARBA00022989"/>
    </source>
</evidence>
<keyword evidence="4 5" id="KW-0472">Membrane</keyword>
<dbReference type="Pfam" id="PF04932">
    <property type="entry name" value="Wzy_C"/>
    <property type="match status" value="1"/>
</dbReference>
<evidence type="ECO:0000256" key="1">
    <source>
        <dbReference type="ARBA" id="ARBA00004141"/>
    </source>
</evidence>